<dbReference type="InterPro" id="IPR006477">
    <property type="entry name" value="Yir_bir_cir"/>
</dbReference>
<evidence type="ECO:0000256" key="2">
    <source>
        <dbReference type="SAM" id="Phobius"/>
    </source>
</evidence>
<dbReference type="NCBIfam" id="TIGR01590">
    <property type="entry name" value="yir-bir-cir_Pla"/>
    <property type="match status" value="1"/>
</dbReference>
<keyword evidence="2" id="KW-0812">Transmembrane</keyword>
<gene>
    <name evidence="3" type="ORF">PBNK65E_000515000</name>
</gene>
<name>A0A1D3JPK7_PLABE</name>
<dbReference type="EMBL" id="FLVA01000227">
    <property type="protein sequence ID" value="SBW38314.1"/>
    <property type="molecule type" value="Genomic_DNA"/>
</dbReference>
<dbReference type="Proteomes" id="UP000220214">
    <property type="component" value="Unassembled WGS sequence"/>
</dbReference>
<sequence>MDYKLCGRFRTLRAFFPDESDKSTDYDFHNNGSIRNYCPNGGSENKCNTEVDKINAACLWNYCPNGDSGNTKECKTDLDKINAACLWLFEQIIINNIDSLSKEKSEVFIIYIMIWLSYMLNLKNVNNIKSLKDFYTNHIKNNTHYTTCNKSDNDCSNSLKNKTGYNNFKEIIEANKCFMSINITDMSKFYGAFKSLCEMYSAFDGNTLNCTKNLNHANEFVKKYKELSGDSSITENSSCNQVLSTLSTDYNNLKNKCNDAQGSNFPTLSEVNTPQITTKGTEQASVTNSAQNSNVTSSSSSIVSKVIPVLSIFAAIPIFLGISYKYSLFGFRKKVQKHLREKLKK</sequence>
<reference evidence="3 4" key="1">
    <citation type="submission" date="2016-05" db="EMBL/GenBank/DDBJ databases">
        <authorList>
            <consortium name="Pathogen Informatics"/>
        </authorList>
    </citation>
    <scope>NUCLEOTIDE SEQUENCE [LARGE SCALE GENOMIC DNA]</scope>
    <source>
        <strain evidence="3 4">NK65e</strain>
    </source>
</reference>
<organism evidence="3 4">
    <name type="scientific">Plasmodium berghei</name>
    <dbReference type="NCBI Taxonomy" id="5821"/>
    <lineage>
        <taxon>Eukaryota</taxon>
        <taxon>Sar</taxon>
        <taxon>Alveolata</taxon>
        <taxon>Apicomplexa</taxon>
        <taxon>Aconoidasida</taxon>
        <taxon>Haemosporida</taxon>
        <taxon>Plasmodiidae</taxon>
        <taxon>Plasmodium</taxon>
        <taxon>Plasmodium (Vinckeia)</taxon>
    </lineage>
</organism>
<evidence type="ECO:0000256" key="1">
    <source>
        <dbReference type="SAM" id="MobiDB-lite"/>
    </source>
</evidence>
<dbReference type="AlphaFoldDB" id="A0A1D3JPK7"/>
<protein>
    <submittedName>
        <fullName evidence="3">BIR protein</fullName>
    </submittedName>
</protein>
<evidence type="ECO:0000313" key="4">
    <source>
        <dbReference type="Proteomes" id="UP000220214"/>
    </source>
</evidence>
<evidence type="ECO:0000313" key="3">
    <source>
        <dbReference type="EMBL" id="SBW38314.1"/>
    </source>
</evidence>
<dbReference type="VEuPathDB" id="PlasmoDB:PBANKA_0700041"/>
<keyword evidence="2" id="KW-1133">Transmembrane helix</keyword>
<proteinExistence type="predicted"/>
<dbReference type="Pfam" id="PF06022">
    <property type="entry name" value="Cir_Bir_Yir"/>
    <property type="match status" value="2"/>
</dbReference>
<feature type="compositionally biased region" description="Low complexity" evidence="1">
    <location>
        <begin position="283"/>
        <end position="296"/>
    </location>
</feature>
<feature type="transmembrane region" description="Helical" evidence="2">
    <location>
        <begin position="306"/>
        <end position="324"/>
    </location>
</feature>
<accession>A0A1D3JPK7</accession>
<keyword evidence="2" id="KW-0472">Membrane</keyword>
<feature type="region of interest" description="Disordered" evidence="1">
    <location>
        <begin position="277"/>
        <end position="296"/>
    </location>
</feature>